<dbReference type="InterPro" id="IPR019559">
    <property type="entry name" value="Cullin_neddylation_domain"/>
</dbReference>
<dbReference type="SUPFAM" id="SSF46785">
    <property type="entry name" value="Winged helix' DNA-binding domain"/>
    <property type="match status" value="1"/>
</dbReference>
<dbReference type="InterPro" id="IPR036388">
    <property type="entry name" value="WH-like_DNA-bd_sf"/>
</dbReference>
<dbReference type="Pfam" id="PF11894">
    <property type="entry name" value="Nup192"/>
    <property type="match status" value="1"/>
</dbReference>
<dbReference type="PROSITE" id="PS50069">
    <property type="entry name" value="CULLIN_2"/>
    <property type="match status" value="1"/>
</dbReference>
<dbReference type="InterPro" id="IPR036390">
    <property type="entry name" value="WH_DNA-bd_sf"/>
</dbReference>
<dbReference type="InterPro" id="IPR036317">
    <property type="entry name" value="Cullin_homology_sf"/>
</dbReference>
<feature type="compositionally biased region" description="Polar residues" evidence="6">
    <location>
        <begin position="1750"/>
        <end position="1779"/>
    </location>
</feature>
<dbReference type="EMBL" id="ML737118">
    <property type="protein sequence ID" value="KAE8345940.1"/>
    <property type="molecule type" value="Genomic_DNA"/>
</dbReference>
<evidence type="ECO:0000256" key="1">
    <source>
        <dbReference type="ARBA" id="ARBA00006019"/>
    </source>
</evidence>
<keyword evidence="3" id="KW-0832">Ubl conjugation</keyword>
<comment type="similarity">
    <text evidence="1 4 5">Belongs to the cullin family.</text>
</comment>
<dbReference type="Proteomes" id="UP000325558">
    <property type="component" value="Unassembled WGS sequence"/>
</dbReference>
<proteinExistence type="inferred from homology"/>
<accession>A0A5N6YQX9</accession>
<dbReference type="InterPro" id="IPR016157">
    <property type="entry name" value="Cullin_CS"/>
</dbReference>
<dbReference type="FunFam" id="1.20.1310.10:FF:000044">
    <property type="entry name" value="Ubiquitin ligase subunit CulD, putative"/>
    <property type="match status" value="1"/>
</dbReference>
<reference evidence="8" key="1">
    <citation type="submission" date="2019-04" db="EMBL/GenBank/DDBJ databases">
        <title>Friends and foes A comparative genomics study of 23 Aspergillus species from section Flavi.</title>
        <authorList>
            <consortium name="DOE Joint Genome Institute"/>
            <person name="Kjaerbolling I."/>
            <person name="Vesth T."/>
            <person name="Frisvad J.C."/>
            <person name="Nybo J.L."/>
            <person name="Theobald S."/>
            <person name="Kildgaard S."/>
            <person name="Isbrandt T."/>
            <person name="Kuo A."/>
            <person name="Sato A."/>
            <person name="Lyhne E.K."/>
            <person name="Kogle M.E."/>
            <person name="Wiebenga A."/>
            <person name="Kun R.S."/>
            <person name="Lubbers R.J."/>
            <person name="Makela M.R."/>
            <person name="Barry K."/>
            <person name="Chovatia M."/>
            <person name="Clum A."/>
            <person name="Daum C."/>
            <person name="Haridas S."/>
            <person name="He G."/>
            <person name="LaButti K."/>
            <person name="Lipzen A."/>
            <person name="Mondo S."/>
            <person name="Riley R."/>
            <person name="Salamov A."/>
            <person name="Simmons B.A."/>
            <person name="Magnuson J.K."/>
            <person name="Henrissat B."/>
            <person name="Mortensen U.H."/>
            <person name="Larsen T.O."/>
            <person name="Devries R.P."/>
            <person name="Grigoriev I.V."/>
            <person name="Machida M."/>
            <person name="Baker S.E."/>
            <person name="Andersen M.R."/>
        </authorList>
    </citation>
    <scope>NUCLEOTIDE SEQUENCE</scope>
    <source>
        <strain evidence="8">CBS 117612</strain>
    </source>
</reference>
<dbReference type="InterPro" id="IPR016159">
    <property type="entry name" value="Cullin_repeat-like_dom_sf"/>
</dbReference>
<dbReference type="SUPFAM" id="SSF74788">
    <property type="entry name" value="Cullin repeat-like"/>
    <property type="match status" value="1"/>
</dbReference>
<gene>
    <name evidence="8" type="ORF">BDV24DRAFT_148037</name>
</gene>
<dbReference type="Pfam" id="PF00888">
    <property type="entry name" value="Cullin"/>
    <property type="match status" value="1"/>
</dbReference>
<dbReference type="FunFam" id="1.20.1310.10:FF:000049">
    <property type="entry name" value="Putative ubiquitin ligase subunit CulD"/>
    <property type="match status" value="1"/>
</dbReference>
<dbReference type="GO" id="GO:0031461">
    <property type="term" value="C:cullin-RING ubiquitin ligase complex"/>
    <property type="evidence" value="ECO:0007669"/>
    <property type="project" value="InterPro"/>
</dbReference>
<name>A0A5N6YQX9_9EURO</name>
<feature type="region of interest" description="Disordered" evidence="6">
    <location>
        <begin position="1660"/>
        <end position="1695"/>
    </location>
</feature>
<dbReference type="Gene3D" id="3.30.230.130">
    <property type="entry name" value="Cullin, Chain C, Domain 2"/>
    <property type="match status" value="1"/>
</dbReference>
<dbReference type="GO" id="GO:0031625">
    <property type="term" value="F:ubiquitin protein ligase binding"/>
    <property type="evidence" value="ECO:0007669"/>
    <property type="project" value="InterPro"/>
</dbReference>
<feature type="compositionally biased region" description="Basic residues" evidence="6">
    <location>
        <begin position="1707"/>
        <end position="1721"/>
    </location>
</feature>
<dbReference type="Gene3D" id="1.20.1310.10">
    <property type="entry name" value="Cullin Repeats"/>
    <property type="match status" value="4"/>
</dbReference>
<dbReference type="Pfam" id="PF10557">
    <property type="entry name" value="Cullin_Nedd8"/>
    <property type="match status" value="1"/>
</dbReference>
<feature type="region of interest" description="Disordered" evidence="6">
    <location>
        <begin position="1707"/>
        <end position="1786"/>
    </location>
</feature>
<dbReference type="PANTHER" id="PTHR11932">
    <property type="entry name" value="CULLIN"/>
    <property type="match status" value="1"/>
</dbReference>
<dbReference type="InterPro" id="IPR001373">
    <property type="entry name" value="Cullin_N"/>
</dbReference>
<evidence type="ECO:0000259" key="7">
    <source>
        <dbReference type="PROSITE" id="PS50069"/>
    </source>
</evidence>
<dbReference type="SUPFAM" id="SSF75632">
    <property type="entry name" value="Cullin homology domain"/>
    <property type="match status" value="1"/>
</dbReference>
<dbReference type="InterPro" id="IPR045093">
    <property type="entry name" value="Cullin"/>
</dbReference>
<evidence type="ECO:0000313" key="8">
    <source>
        <dbReference type="EMBL" id="KAE8345940.1"/>
    </source>
</evidence>
<dbReference type="Gene3D" id="1.10.10.10">
    <property type="entry name" value="Winged helix-like DNA-binding domain superfamily/Winged helix DNA-binding domain"/>
    <property type="match status" value="1"/>
</dbReference>
<dbReference type="FunFam" id="1.10.10.10:FF:000014">
    <property type="entry name" value="Cullin 1"/>
    <property type="match status" value="1"/>
</dbReference>
<dbReference type="GO" id="GO:0005643">
    <property type="term" value="C:nuclear pore"/>
    <property type="evidence" value="ECO:0007669"/>
    <property type="project" value="InterPro"/>
</dbReference>
<evidence type="ECO:0000256" key="6">
    <source>
        <dbReference type="SAM" id="MobiDB-lite"/>
    </source>
</evidence>
<dbReference type="InterPro" id="IPR016158">
    <property type="entry name" value="Cullin_homology"/>
</dbReference>
<evidence type="ECO:0000256" key="2">
    <source>
        <dbReference type="ARBA" id="ARBA00022499"/>
    </source>
</evidence>
<dbReference type="InterPro" id="IPR021827">
    <property type="entry name" value="Nup186/Nup192/Nup205"/>
</dbReference>
<dbReference type="PROSITE" id="PS01256">
    <property type="entry name" value="CULLIN_1"/>
    <property type="match status" value="1"/>
</dbReference>
<dbReference type="GO" id="GO:0006511">
    <property type="term" value="P:ubiquitin-dependent protein catabolic process"/>
    <property type="evidence" value="ECO:0007669"/>
    <property type="project" value="InterPro"/>
</dbReference>
<feature type="domain" description="Cullin family profile" evidence="7">
    <location>
        <begin position="2184"/>
        <end position="2427"/>
    </location>
</feature>
<evidence type="ECO:0000256" key="4">
    <source>
        <dbReference type="PROSITE-ProRule" id="PRU00330"/>
    </source>
</evidence>
<dbReference type="FunFam" id="1.20.1310.10:FF:000035">
    <property type="entry name" value="Ubiquitin ligase subunit CulD, putative"/>
    <property type="match status" value="1"/>
</dbReference>
<dbReference type="OrthoDB" id="2019644at2759"/>
<dbReference type="Pfam" id="PF26557">
    <property type="entry name" value="Cullin_AB"/>
    <property type="match status" value="1"/>
</dbReference>
<evidence type="ECO:0000256" key="5">
    <source>
        <dbReference type="RuleBase" id="RU003829"/>
    </source>
</evidence>
<keyword evidence="2" id="KW-1017">Isopeptide bond</keyword>
<protein>
    <recommendedName>
        <fullName evidence="7">Cullin family profile domain-containing protein</fullName>
    </recommendedName>
</protein>
<dbReference type="SMART" id="SM00182">
    <property type="entry name" value="CULLIN"/>
    <property type="match status" value="1"/>
</dbReference>
<dbReference type="FunFam" id="1.20.1310.10:FF:000031">
    <property type="entry name" value="Ubiquitin ligase subunit CulD"/>
    <property type="match status" value="1"/>
</dbReference>
<evidence type="ECO:0000256" key="3">
    <source>
        <dbReference type="ARBA" id="ARBA00022843"/>
    </source>
</evidence>
<sequence length="2554" mass="285910">MGDRDTLAGLRGLYQDLSSLTESSFVNIDRLRVELEAHIDDFRKLLDRPPKNNSSRQAVLSGKITVDDLEYSINEEFQQGALQLADALGIDELEAAHLFLGAQDHAQMLDRTPLIAAIMRFHERRHFLLESLRLILQESFEVEREMTQVLMQDMIAFVVEIKNGPLRNASLFARKCMKSMEDIEKWLVLVAEQIQKASIVGQAEDADIMEAIEYQRASLQQQHESLGAILCYLFKGPYTSPEDLRLLLGNLRKLDRFDGLLVHYIPSIIAAFVQHGSPESSNSYKEARSLHTAVTSTKDGQSWALPTFHSAIIALWLAVYGGWDFDGPSSPLPGVDLEKDAEERTKMFMTALDDGGLDFMLAVCSGVNNEEWADPARSELVTLLLKESSSAMPESDTCAPYMKCLLMENFEVFVESCIANMPDAVRMLKSEEDSQRLDQITALRDGLTSSLHRGLVEARTHLESFLMVMAFAFEQRPDAAQEFWADPDGNLYGFLQWASKRQTVPRVSAFCELLCSISGSEDNATAAHRFLTEEDKFMSAKFKRSTSMNWSQMFAELELYATKVTEKPPASTSQTILRSRKSEPADMSEPESPVMLTCYLRLLGHLCRQSVAIRDWMLHHPSFNVVSTLLTLCSGPIPTHLRATVFATLAALMTERTPINGNEMWLSIDQWISGGSMSASGMGKIPVVSNPLVWHEQQAFQKFGESFDQANAFVTLINSLVSPTSDSADYHLSLPFPESLGSSYRMPGIEPYIDFILGHALSRKVPDLHERQSRMLTYNCLEFVVTCLKSFNESLVSVLSQPTVPSDVKTSSLVTYVRLHPFARVAEWLFNEDVIKAIFATAHQDIAEVSKAASDSILVLSVVRSLEVMDLIMDLQSTYFNIVRPLIKSQTGGSRTSVANSSLSAFEDSVLSNLSIVPALCLYCSTAHQQLTITSMVLLEKLSSSTKLNKVSSPGLAKWRSSNKIVEVLSTEVEVDSVARPLVSQMQPEVRELDHGSQSSGYIIRESLLALLNSCLRTITDRPTIAHLLLGFSSVGNMLDISSDGLLANGMSLLHAIITFLQSYPDQVDGSILSWMVHLKRMALEVLKHLWSSRISSYFTLTEMRASRFLQVLLASQPIIGPNTPWDGFPIMTEEFWISDSASALAEFLLFRSYLYAYATTEVRSAAKLRSPTLQADIMSTLFGNSTSETGDAVLNPTVFDLFDFADLDIGRQLQPPMLALLDGIMLDACAKEADDSLVLYSEAELEELIQLRKEELLSSGHLRPQDEEQFLAEAEGLKMFIHATNQSRKINNNRYLALRSWTELITTMLTCSEIEGGRKSTFILHTIQLILPKLEAAVEEDLPEATELARLAEVLVTKLESSATKANSARRSGDVIDEKLHQLFQICVRGIALATGNVNLRETFYNICSSYIARIIQPDTGHESIKQHSHQIVKMAGTTLIEAICDDAYAGQETCRVSALLFLNLLAALDKQGDSILAESISQSNYLSLFLDAIRTLPTELRNAQANANQVNSDTPLLLSYYESLLSLLQQLCQTKAGATHVLKTGLFEAVRGSQLFAADPDLGIDIDNPDALRRYYDLLDSVLRVIVSAAFSRGLHNEQMMEQTRAFLAENRQSMVGIFKRFAKIGGGGAADHHNALTNLTKSYMALVAATDFLEMQQNSRGATEQRSGKRKSTGKRKLSDQEEALQQPQHQQATISELLSRNHTTHGKEHHHHHHHLHQLSSPTSKRPRLSPSPSGLTPAQGPRGPASSNAMYNFSNQETKGSGSFGQVTPATNPGNAAARPRSFNAPVRQSNFTPHTGAKKLVVKNLRVGSRLNQDSYFEKIWGQLDAALTAIFDGGKPEISLEELYKGAENVCRQGRASALARQLQERCRGHVSGKLHDTLVVKAAGGNNIDTLRAVVDSWTTWQSKLVTVRWIFYYLDQSFLLHSKEYPVIREMGLIQFRQHIFNDPVLQPQVLQGACDLVEADRDEGRSISADSSLLRNAIEFFHGLDVYTTGFEPLLVSESKKFFALWAQHEASGYLATFAENSHRLIEQEVDRCTLFSLNRSTKQKLSELLDQELVAEQESVLLNQNDILGLLRAGNKTALEKLYTLLQRRDLGAKLKTAFSSYIVEEGTSIVFDDEKEAEMVVRLLDFKQQLDETWNNSFHRHEELGHALREAFETFMNKGRKSGASGGTDNPKTGEMIAKYVDRLLKGGWKLPPGRKAEDVPLADEDAEINRQLDQVLDLFRFVHGKAVFEAFYKNDLARRLLMGRSASDDAEKSMLARLKTECGSSFTHNLESMFKDMDVARDEMAAYNSIQRERKHRLPVDLNVSVLSAAAWPSYPDVQVRIPPEIATAVSEFEKFYYSKYNGRKLNWKHQLAHCQLRARFPKGDKELVVSSFQAIVLLLFNDISEKGTLSYLQIQEATKLSDQELKRTLQSLACAKYRVLAKKPKGREVNTTDEFSYNEGFSDVKMRIKINQIQLKETKEENKTTHERVAADRHYETQAAIVRIMKSRKTITHPELVAEVIKATRSRGVLEPADIKKNIEKLIEKDYMEREEGNRYQYVA</sequence>
<dbReference type="SMART" id="SM00884">
    <property type="entry name" value="Cullin_Nedd8"/>
    <property type="match status" value="1"/>
</dbReference>
<dbReference type="InterPro" id="IPR059120">
    <property type="entry name" value="Cullin-like_AB"/>
</dbReference>
<organism evidence="8">
    <name type="scientific">Aspergillus arachidicola</name>
    <dbReference type="NCBI Taxonomy" id="656916"/>
    <lineage>
        <taxon>Eukaryota</taxon>
        <taxon>Fungi</taxon>
        <taxon>Dikarya</taxon>
        <taxon>Ascomycota</taxon>
        <taxon>Pezizomycotina</taxon>
        <taxon>Eurotiomycetes</taxon>
        <taxon>Eurotiomycetidae</taxon>
        <taxon>Eurotiales</taxon>
        <taxon>Aspergillaceae</taxon>
        <taxon>Aspergillus</taxon>
        <taxon>Aspergillus subgen. Circumdati</taxon>
    </lineage>
</organism>
<dbReference type="FunFam" id="3.30.230.130:FF:000006">
    <property type="entry name" value="Cullin-4 like"/>
    <property type="match status" value="1"/>
</dbReference>